<keyword evidence="2" id="KW-1185">Reference proteome</keyword>
<evidence type="ECO:0000313" key="2">
    <source>
        <dbReference type="Proteomes" id="UP001597205"/>
    </source>
</evidence>
<dbReference type="Proteomes" id="UP001597205">
    <property type="component" value="Unassembled WGS sequence"/>
</dbReference>
<reference evidence="2" key="1">
    <citation type="journal article" date="2019" name="Int. J. Syst. Evol. Microbiol.">
        <title>The Global Catalogue of Microorganisms (GCM) 10K type strain sequencing project: providing services to taxonomists for standard genome sequencing and annotation.</title>
        <authorList>
            <consortium name="The Broad Institute Genomics Platform"/>
            <consortium name="The Broad Institute Genome Sequencing Center for Infectious Disease"/>
            <person name="Wu L."/>
            <person name="Ma J."/>
        </authorList>
    </citation>
    <scope>NUCLEOTIDE SEQUENCE [LARGE SCALE GENOMIC DNA]</scope>
    <source>
        <strain evidence="2">CCUG 52468</strain>
    </source>
</reference>
<accession>A0ABW3RPL2</accession>
<sequence length="360" mass="43952">MKTLFKYRPLSEFLFKELYYQELYFASYFELNDPLDLSARIEFSCEKSEQIEYLIYFLFKTTLSLNDALTEKQKQNNKNLLAFNDNKSKVAEFQQTIFENINELKKEKIRIWDIDIIRIIEAASQKHNLEFQFDLDNFKNELKRITSKFLENSYATCFSESNNDFLMWSHYASKHSGICLEFSLENSRLFPYISKARRNLDYEKYKQRLSEWDLKTHIYWDRIQKVTYENEQPFINFFEFAPVFENEHDCDLIGLSKSWTHHFAHKLEWVFSTKTKPWEYEKEWRAIHINFGNPENPEERIRHYPLESLKAIYFGMRTPDNAKNRIYNIFSRQHKELKYFECKPTNGKDLEFIEWEYYEE</sequence>
<comment type="caution">
    <text evidence="1">The sequence shown here is derived from an EMBL/GenBank/DDBJ whole genome shotgun (WGS) entry which is preliminary data.</text>
</comment>
<proteinExistence type="predicted"/>
<protein>
    <submittedName>
        <fullName evidence="1">DUF2971 domain-containing protein</fullName>
    </submittedName>
</protein>
<organism evidence="1 2">
    <name type="scientific">Sphingobacterium daejeonense</name>
    <dbReference type="NCBI Taxonomy" id="371142"/>
    <lineage>
        <taxon>Bacteria</taxon>
        <taxon>Pseudomonadati</taxon>
        <taxon>Bacteroidota</taxon>
        <taxon>Sphingobacteriia</taxon>
        <taxon>Sphingobacteriales</taxon>
        <taxon>Sphingobacteriaceae</taxon>
        <taxon>Sphingobacterium</taxon>
    </lineage>
</organism>
<evidence type="ECO:0000313" key="1">
    <source>
        <dbReference type="EMBL" id="MFD1167175.1"/>
    </source>
</evidence>
<dbReference type="InterPro" id="IPR021352">
    <property type="entry name" value="DUF2971"/>
</dbReference>
<dbReference type="RefSeq" id="WP_380898340.1">
    <property type="nucleotide sequence ID" value="NZ_JBHTKY010000032.1"/>
</dbReference>
<dbReference type="Pfam" id="PF11185">
    <property type="entry name" value="DUF2971"/>
    <property type="match status" value="1"/>
</dbReference>
<dbReference type="EMBL" id="JBHTKY010000032">
    <property type="protein sequence ID" value="MFD1167175.1"/>
    <property type="molecule type" value="Genomic_DNA"/>
</dbReference>
<gene>
    <name evidence="1" type="ORF">ACFQ2C_16350</name>
</gene>
<name>A0ABW3RPL2_9SPHI</name>